<gene>
    <name evidence="8" type="ORF">Thert_02318</name>
</gene>
<evidence type="ECO:0000256" key="5">
    <source>
        <dbReference type="ARBA" id="ARBA00022723"/>
    </source>
</evidence>
<organism evidence="8 9">
    <name type="scientific">Thermoanaerobacterium thermosaccharolyticum</name>
    <name type="common">Clostridium thermosaccharolyticum</name>
    <dbReference type="NCBI Taxonomy" id="1517"/>
    <lineage>
        <taxon>Bacteria</taxon>
        <taxon>Bacillati</taxon>
        <taxon>Bacillota</taxon>
        <taxon>Clostridia</taxon>
        <taxon>Thermoanaerobacterales</taxon>
        <taxon>Thermoanaerobacteraceae</taxon>
        <taxon>Thermoanaerobacterium</taxon>
    </lineage>
</organism>
<accession>A0A223I0I7</accession>
<evidence type="ECO:0000259" key="7">
    <source>
        <dbReference type="SMART" id="SM01007"/>
    </source>
</evidence>
<dbReference type="GO" id="GO:0046872">
    <property type="term" value="F:metal ion binding"/>
    <property type="evidence" value="ECO:0007669"/>
    <property type="project" value="UniProtKB-KW"/>
</dbReference>
<sequence>MLENLKQRVYKMNMMLPKNNLVTMTSGNVSGRDPETNLVVIKPSGVLYDDMTPEDMVVVDLDGNVVEGKLKPSVDTATHLYVYKHRSDVNGIVHTHSPYATSFAALGRSIPVYLTAIADEFGCAIPVGPYAKIGGEEIGKAIVEYIGESPAILMKNHGVFTIGNSPEAALKAAVMVEDIAKTVHLSLLLGTPDVIPDEEVKRAHERYMTKYGQ</sequence>
<comment type="catalytic activity">
    <reaction evidence="1">
        <text>L-ribulose 5-phosphate = D-xylulose 5-phosphate</text>
        <dbReference type="Rhea" id="RHEA:22368"/>
        <dbReference type="ChEBI" id="CHEBI:57737"/>
        <dbReference type="ChEBI" id="CHEBI:58226"/>
        <dbReference type="EC" id="5.1.3.4"/>
    </reaction>
</comment>
<evidence type="ECO:0000313" key="9">
    <source>
        <dbReference type="Proteomes" id="UP000214975"/>
    </source>
</evidence>
<dbReference type="GO" id="GO:0005829">
    <property type="term" value="C:cytosol"/>
    <property type="evidence" value="ECO:0007669"/>
    <property type="project" value="TreeGrafter"/>
</dbReference>
<feature type="domain" description="Class II aldolase/adducin N-terminal" evidence="7">
    <location>
        <begin position="7"/>
        <end position="184"/>
    </location>
</feature>
<evidence type="ECO:0000313" key="8">
    <source>
        <dbReference type="EMBL" id="AST58233.1"/>
    </source>
</evidence>
<dbReference type="PANTHER" id="PTHR22789:SF8">
    <property type="entry name" value="L-RIBULOSE-5-PHOSPHATE 4-EPIMERASE SGBE"/>
    <property type="match status" value="1"/>
</dbReference>
<dbReference type="Proteomes" id="UP000214975">
    <property type="component" value="Chromosome"/>
</dbReference>
<evidence type="ECO:0000256" key="6">
    <source>
        <dbReference type="ARBA" id="ARBA00022833"/>
    </source>
</evidence>
<dbReference type="InterPro" id="IPR001303">
    <property type="entry name" value="Aldolase_II/adducin_N"/>
</dbReference>
<dbReference type="SUPFAM" id="SSF53639">
    <property type="entry name" value="AraD/HMP-PK domain-like"/>
    <property type="match status" value="1"/>
</dbReference>
<dbReference type="Pfam" id="PF00596">
    <property type="entry name" value="Aldolase_II"/>
    <property type="match status" value="1"/>
</dbReference>
<dbReference type="PANTHER" id="PTHR22789">
    <property type="entry name" value="FUCULOSE PHOSPHATE ALDOLASE"/>
    <property type="match status" value="1"/>
</dbReference>
<dbReference type="AlphaFoldDB" id="A0A223I0I7"/>
<dbReference type="SMART" id="SM01007">
    <property type="entry name" value="Aldolase_II"/>
    <property type="match status" value="1"/>
</dbReference>
<dbReference type="NCBIfam" id="NF005123">
    <property type="entry name" value="PRK06557.1"/>
    <property type="match status" value="1"/>
</dbReference>
<evidence type="ECO:0000256" key="2">
    <source>
        <dbReference type="ARBA" id="ARBA00001947"/>
    </source>
</evidence>
<dbReference type="EC" id="5.1.3.4" evidence="4"/>
<dbReference type="RefSeq" id="WP_094397627.1">
    <property type="nucleotide sequence ID" value="NZ_CP016893.1"/>
</dbReference>
<keyword evidence="5" id="KW-0479">Metal-binding</keyword>
<evidence type="ECO:0000256" key="1">
    <source>
        <dbReference type="ARBA" id="ARBA00001726"/>
    </source>
</evidence>
<comment type="cofactor">
    <cofactor evidence="2">
        <name>Zn(2+)</name>
        <dbReference type="ChEBI" id="CHEBI:29105"/>
    </cofactor>
</comment>
<reference evidence="8 9" key="1">
    <citation type="submission" date="2016-08" db="EMBL/GenBank/DDBJ databases">
        <title>A novel genetic cassette of butanologenic Thermoanaerobacterium thermosaccharolyticum that directly convert cellulose to butanol.</title>
        <authorList>
            <person name="Li T."/>
            <person name="He J."/>
        </authorList>
    </citation>
    <scope>NUCLEOTIDE SEQUENCE [LARGE SCALE GENOMIC DNA]</scope>
    <source>
        <strain evidence="8 9">TG57</strain>
    </source>
</reference>
<name>A0A223I0I7_THETR</name>
<dbReference type="GO" id="GO:0008742">
    <property type="term" value="F:L-ribulose-phosphate 4-epimerase activity"/>
    <property type="evidence" value="ECO:0007669"/>
    <property type="project" value="UniProtKB-EC"/>
</dbReference>
<keyword evidence="6" id="KW-0862">Zinc</keyword>
<dbReference type="GO" id="GO:0019323">
    <property type="term" value="P:pentose catabolic process"/>
    <property type="evidence" value="ECO:0007669"/>
    <property type="project" value="TreeGrafter"/>
</dbReference>
<dbReference type="InterPro" id="IPR036409">
    <property type="entry name" value="Aldolase_II/adducin_N_sf"/>
</dbReference>
<evidence type="ECO:0000256" key="3">
    <source>
        <dbReference type="ARBA" id="ARBA00010037"/>
    </source>
</evidence>
<dbReference type="GO" id="GO:0016832">
    <property type="term" value="F:aldehyde-lyase activity"/>
    <property type="evidence" value="ECO:0007669"/>
    <property type="project" value="TreeGrafter"/>
</dbReference>
<proteinExistence type="inferred from homology"/>
<evidence type="ECO:0000256" key="4">
    <source>
        <dbReference type="ARBA" id="ARBA00013186"/>
    </source>
</evidence>
<dbReference type="InterPro" id="IPR050197">
    <property type="entry name" value="Aldolase_class_II_sugar_metab"/>
</dbReference>
<dbReference type="EMBL" id="CP016893">
    <property type="protein sequence ID" value="AST58233.1"/>
    <property type="molecule type" value="Genomic_DNA"/>
</dbReference>
<comment type="similarity">
    <text evidence="3">Belongs to the aldolase class II family. AraD/FucA subfamily.</text>
</comment>
<dbReference type="Gene3D" id="3.40.225.10">
    <property type="entry name" value="Class II aldolase/adducin N-terminal domain"/>
    <property type="match status" value="1"/>
</dbReference>
<protein>
    <recommendedName>
        <fullName evidence="4">L-ribulose-5-phosphate 4-epimerase</fullName>
        <ecNumber evidence="4">5.1.3.4</ecNumber>
    </recommendedName>
</protein>